<proteinExistence type="predicted"/>
<feature type="transmembrane region" description="Helical" evidence="1">
    <location>
        <begin position="21"/>
        <end position="41"/>
    </location>
</feature>
<evidence type="ECO:0000256" key="1">
    <source>
        <dbReference type="SAM" id="Phobius"/>
    </source>
</evidence>
<sequence>MFKFSFFFFRRGLIDREMGVVSLKVYFVGLLLFCVLNIIFFRDILLQLSKESDMFAFYQLGAVIPVEEKPETVSPLQIMHRTGDDQNITNNVSYTNNGKAQLFKSYLSQNESHKYDTKEIGEGADSEDVQSFVKYWQTRTIPDLVLFGLGPAKSGSTTIATKLWSSKEFIRTIEGEPWTLADCETPEQLLKRFETAHLNGTSELDYRSFLRYRSQLKICSRISFLIGFHPFPRSSSPQRGDLMNNHLGDGSENNEYLLYQRQTSTGSDRQLPSNDSQLSGQMLHFNFRYTFIFF</sequence>
<name>X6M3Y6_RETFI</name>
<keyword evidence="1" id="KW-0472">Membrane</keyword>
<reference evidence="2 3" key="1">
    <citation type="journal article" date="2013" name="Curr. Biol.">
        <title>The Genome of the Foraminiferan Reticulomyxa filosa.</title>
        <authorList>
            <person name="Glockner G."/>
            <person name="Hulsmann N."/>
            <person name="Schleicher M."/>
            <person name="Noegel A.A."/>
            <person name="Eichinger L."/>
            <person name="Gallinger C."/>
            <person name="Pawlowski J."/>
            <person name="Sierra R."/>
            <person name="Euteneuer U."/>
            <person name="Pillet L."/>
            <person name="Moustafa A."/>
            <person name="Platzer M."/>
            <person name="Groth M."/>
            <person name="Szafranski K."/>
            <person name="Schliwa M."/>
        </authorList>
    </citation>
    <scope>NUCLEOTIDE SEQUENCE [LARGE SCALE GENOMIC DNA]</scope>
</reference>
<evidence type="ECO:0000313" key="2">
    <source>
        <dbReference type="EMBL" id="ETO08693.1"/>
    </source>
</evidence>
<organism evidence="2 3">
    <name type="scientific">Reticulomyxa filosa</name>
    <dbReference type="NCBI Taxonomy" id="46433"/>
    <lineage>
        <taxon>Eukaryota</taxon>
        <taxon>Sar</taxon>
        <taxon>Rhizaria</taxon>
        <taxon>Retaria</taxon>
        <taxon>Foraminifera</taxon>
        <taxon>Monothalamids</taxon>
        <taxon>Reticulomyxidae</taxon>
        <taxon>Reticulomyxa</taxon>
    </lineage>
</organism>
<keyword evidence="3" id="KW-1185">Reference proteome</keyword>
<dbReference type="Proteomes" id="UP000023152">
    <property type="component" value="Unassembled WGS sequence"/>
</dbReference>
<dbReference type="EMBL" id="ASPP01024793">
    <property type="protein sequence ID" value="ETO08693.1"/>
    <property type="molecule type" value="Genomic_DNA"/>
</dbReference>
<keyword evidence="1" id="KW-0812">Transmembrane</keyword>
<protein>
    <submittedName>
        <fullName evidence="2">Uncharacterized protein</fullName>
    </submittedName>
</protein>
<keyword evidence="1" id="KW-1133">Transmembrane helix</keyword>
<gene>
    <name evidence="2" type="ORF">RFI_28694</name>
</gene>
<comment type="caution">
    <text evidence="2">The sequence shown here is derived from an EMBL/GenBank/DDBJ whole genome shotgun (WGS) entry which is preliminary data.</text>
</comment>
<accession>X6M3Y6</accession>
<dbReference type="AlphaFoldDB" id="X6M3Y6"/>
<evidence type="ECO:0000313" key="3">
    <source>
        <dbReference type="Proteomes" id="UP000023152"/>
    </source>
</evidence>